<dbReference type="InterPro" id="IPR036388">
    <property type="entry name" value="WH-like_DNA-bd_sf"/>
</dbReference>
<name>A0A5A9ZT60_9RHOB</name>
<keyword evidence="5" id="KW-0732">Signal</keyword>
<keyword evidence="2" id="KW-0238">DNA-binding</keyword>
<dbReference type="GO" id="GO:0003677">
    <property type="term" value="F:DNA binding"/>
    <property type="evidence" value="ECO:0007669"/>
    <property type="project" value="UniProtKB-KW"/>
</dbReference>
<dbReference type="SUPFAM" id="SSF53850">
    <property type="entry name" value="Periplasmic binding protein-like II"/>
    <property type="match status" value="1"/>
</dbReference>
<dbReference type="Pfam" id="PF12974">
    <property type="entry name" value="Phosphonate-bd"/>
    <property type="match status" value="1"/>
</dbReference>
<dbReference type="PRINTS" id="PR00038">
    <property type="entry name" value="HTHLUXR"/>
</dbReference>
<sequence length="413" mass="44821">MLKSARACGLVLGLLAILPLRSLAQETPENEIRIGVLAFRGWVATEPHWKPLERYLADALGQPTRLVPVTLTSAGPLIDNGGVHFLVTNPGHFVTLARTRPMSVLASRKRHVSDGTLASEFGSAIITAADSPVHTLKHAADRRLVAVDPNAFGGFQIAWAAFREHGIDPFTDVAALDFVGFPMDRIIDDVLAGRTDIGIVRSGLIEELAAEGKLDPARLRVLNPNASYTYPDSLSTRLFPEWPFLALAGSPAMVRDRMALALLALQDDTLRQRYGLRDGWGAPQSYHAVEALLSDFTTRLDRGSTTARLLPPVSAIVALLLVLGALWRLRRRREAAPAAAPGPSPDTPAIPLTQREREILDLVRLGHSSKEIARSLGISPKTVEFHRANLLRKHEARSTVELITKAAPADGPS</sequence>
<evidence type="ECO:0000256" key="5">
    <source>
        <dbReference type="SAM" id="SignalP"/>
    </source>
</evidence>
<feature type="chain" id="PRO_5023014821" evidence="5">
    <location>
        <begin position="25"/>
        <end position="413"/>
    </location>
</feature>
<dbReference type="InterPro" id="IPR016032">
    <property type="entry name" value="Sig_transdc_resp-reg_C-effctor"/>
</dbReference>
<gene>
    <name evidence="7" type="ORF">FLO80_04620</name>
</gene>
<evidence type="ECO:0000256" key="4">
    <source>
        <dbReference type="SAM" id="Phobius"/>
    </source>
</evidence>
<feature type="domain" description="HTH luxR-type" evidence="6">
    <location>
        <begin position="345"/>
        <end position="410"/>
    </location>
</feature>
<dbReference type="SUPFAM" id="SSF46894">
    <property type="entry name" value="C-terminal effector domain of the bipartite response regulators"/>
    <property type="match status" value="1"/>
</dbReference>
<keyword evidence="1" id="KW-0805">Transcription regulation</keyword>
<evidence type="ECO:0000256" key="2">
    <source>
        <dbReference type="ARBA" id="ARBA00023125"/>
    </source>
</evidence>
<dbReference type="RefSeq" id="WP_111363452.1">
    <property type="nucleotide sequence ID" value="NZ_VINQ01000002.1"/>
</dbReference>
<dbReference type="PROSITE" id="PS00622">
    <property type="entry name" value="HTH_LUXR_1"/>
    <property type="match status" value="1"/>
</dbReference>
<evidence type="ECO:0000256" key="3">
    <source>
        <dbReference type="ARBA" id="ARBA00023163"/>
    </source>
</evidence>
<dbReference type="SMART" id="SM00421">
    <property type="entry name" value="HTH_LUXR"/>
    <property type="match status" value="1"/>
</dbReference>
<evidence type="ECO:0000313" key="7">
    <source>
        <dbReference type="EMBL" id="KAA0920397.1"/>
    </source>
</evidence>
<dbReference type="Gene3D" id="3.40.190.10">
    <property type="entry name" value="Periplasmic binding protein-like II"/>
    <property type="match status" value="1"/>
</dbReference>
<reference evidence="7 8" key="1">
    <citation type="submission" date="2019-07" db="EMBL/GenBank/DDBJ databases">
        <title>Aquicoccus porphyridii gen. nov., sp. nov., isolated from a small marine red alga, Porphyridium marinum.</title>
        <authorList>
            <person name="Liu L."/>
        </authorList>
    </citation>
    <scope>NUCLEOTIDE SEQUENCE [LARGE SCALE GENOMIC DNA]</scope>
    <source>
        <strain evidence="7 8">L1 8-17</strain>
    </source>
</reference>
<dbReference type="GO" id="GO:0006355">
    <property type="term" value="P:regulation of DNA-templated transcription"/>
    <property type="evidence" value="ECO:0007669"/>
    <property type="project" value="InterPro"/>
</dbReference>
<dbReference type="Gene3D" id="1.10.10.10">
    <property type="entry name" value="Winged helix-like DNA-binding domain superfamily/Winged helix DNA-binding domain"/>
    <property type="match status" value="1"/>
</dbReference>
<dbReference type="PROSITE" id="PS50043">
    <property type="entry name" value="HTH_LUXR_2"/>
    <property type="match status" value="1"/>
</dbReference>
<evidence type="ECO:0000259" key="6">
    <source>
        <dbReference type="PROSITE" id="PS50043"/>
    </source>
</evidence>
<keyword evidence="4" id="KW-0812">Transmembrane</keyword>
<comment type="caution">
    <text evidence="7">The sequence shown here is derived from an EMBL/GenBank/DDBJ whole genome shotgun (WGS) entry which is preliminary data.</text>
</comment>
<keyword evidence="8" id="KW-1185">Reference proteome</keyword>
<feature type="transmembrane region" description="Helical" evidence="4">
    <location>
        <begin position="309"/>
        <end position="327"/>
    </location>
</feature>
<proteinExistence type="predicted"/>
<evidence type="ECO:0000313" key="8">
    <source>
        <dbReference type="Proteomes" id="UP000325291"/>
    </source>
</evidence>
<keyword evidence="4" id="KW-1133">Transmembrane helix</keyword>
<accession>A0A5A9ZT60</accession>
<dbReference type="AlphaFoldDB" id="A0A5A9ZT60"/>
<protein>
    <submittedName>
        <fullName evidence="7">PhnD/SsuA/transferrin family substrate-binding protein</fullName>
    </submittedName>
</protein>
<keyword evidence="4" id="KW-0472">Membrane</keyword>
<dbReference type="InterPro" id="IPR000792">
    <property type="entry name" value="Tscrpt_reg_LuxR_C"/>
</dbReference>
<feature type="signal peptide" evidence="5">
    <location>
        <begin position="1"/>
        <end position="24"/>
    </location>
</feature>
<dbReference type="Pfam" id="PF00196">
    <property type="entry name" value="GerE"/>
    <property type="match status" value="1"/>
</dbReference>
<dbReference type="EMBL" id="VINQ01000002">
    <property type="protein sequence ID" value="KAA0920397.1"/>
    <property type="molecule type" value="Genomic_DNA"/>
</dbReference>
<dbReference type="PANTHER" id="PTHR44688:SF16">
    <property type="entry name" value="DNA-BINDING TRANSCRIPTIONAL ACTIVATOR DEVR_DOSR"/>
    <property type="match status" value="1"/>
</dbReference>
<dbReference type="Proteomes" id="UP000325291">
    <property type="component" value="Unassembled WGS sequence"/>
</dbReference>
<dbReference type="CDD" id="cd06170">
    <property type="entry name" value="LuxR_C_like"/>
    <property type="match status" value="1"/>
</dbReference>
<dbReference type="PANTHER" id="PTHR44688">
    <property type="entry name" value="DNA-BINDING TRANSCRIPTIONAL ACTIVATOR DEVR_DOSR"/>
    <property type="match status" value="1"/>
</dbReference>
<evidence type="ECO:0000256" key="1">
    <source>
        <dbReference type="ARBA" id="ARBA00023015"/>
    </source>
</evidence>
<keyword evidence="3" id="KW-0804">Transcription</keyword>
<organism evidence="7 8">
    <name type="scientific">Aquicoccus porphyridii</name>
    <dbReference type="NCBI Taxonomy" id="1852029"/>
    <lineage>
        <taxon>Bacteria</taxon>
        <taxon>Pseudomonadati</taxon>
        <taxon>Pseudomonadota</taxon>
        <taxon>Alphaproteobacteria</taxon>
        <taxon>Rhodobacterales</taxon>
        <taxon>Paracoccaceae</taxon>
        <taxon>Aquicoccus</taxon>
    </lineage>
</organism>